<accession>A0ABV2SZT1</accession>
<organism evidence="1 2">
    <name type="scientific">Chitinophaga defluvii</name>
    <dbReference type="NCBI Taxonomy" id="3163343"/>
    <lineage>
        <taxon>Bacteria</taxon>
        <taxon>Pseudomonadati</taxon>
        <taxon>Bacteroidota</taxon>
        <taxon>Chitinophagia</taxon>
        <taxon>Chitinophagales</taxon>
        <taxon>Chitinophagaceae</taxon>
        <taxon>Chitinophaga</taxon>
    </lineage>
</organism>
<evidence type="ECO:0000313" key="1">
    <source>
        <dbReference type="EMBL" id="MET6996276.1"/>
    </source>
</evidence>
<keyword evidence="2" id="KW-1185">Reference proteome</keyword>
<gene>
    <name evidence="1" type="ORF">ABR189_02810</name>
</gene>
<protein>
    <recommendedName>
        <fullName evidence="3">YceI-like domain-containing protein</fullName>
    </recommendedName>
</protein>
<proteinExistence type="predicted"/>
<reference evidence="1 2" key="1">
    <citation type="submission" date="2024-06" db="EMBL/GenBank/DDBJ databases">
        <title>Chitinophaga defluvii sp. nov., isolated from municipal sewage.</title>
        <authorList>
            <person name="Zhang L."/>
        </authorList>
    </citation>
    <scope>NUCLEOTIDE SEQUENCE [LARGE SCALE GENOMIC DNA]</scope>
    <source>
        <strain evidence="1 2">H8</strain>
    </source>
</reference>
<dbReference type="EMBL" id="JBEXAC010000001">
    <property type="protein sequence ID" value="MET6996276.1"/>
    <property type="molecule type" value="Genomic_DNA"/>
</dbReference>
<comment type="caution">
    <text evidence="1">The sequence shown here is derived from an EMBL/GenBank/DDBJ whole genome shotgun (WGS) entry which is preliminary data.</text>
</comment>
<evidence type="ECO:0000313" key="2">
    <source>
        <dbReference type="Proteomes" id="UP001549749"/>
    </source>
</evidence>
<sequence length="207" mass="22023">MKKHLIFATAAVITLLSVYCGDKKSEAEELDFKNTYDGTINATLTAGGKEFKVVGACGTLEAGYGDKKIKKIAGNHGAVPTRAMTISFVNNELPAKTTKYTIVKAKKIGEAPDPDPTHVTIWVGEIINKYENGQIVSTTNTSWTSDNNSGQITINVNGNKMTVNLEGITLKPRTAADNPFPSKLDVLGNTGAFASNGKLSGTIDISK</sequence>
<dbReference type="RefSeq" id="WP_354658922.1">
    <property type="nucleotide sequence ID" value="NZ_JBEXAC010000001.1"/>
</dbReference>
<evidence type="ECO:0008006" key="3">
    <source>
        <dbReference type="Google" id="ProtNLM"/>
    </source>
</evidence>
<name>A0ABV2SZT1_9BACT</name>
<dbReference type="Proteomes" id="UP001549749">
    <property type="component" value="Unassembled WGS sequence"/>
</dbReference>